<sequence length="52" mass="5351">VKIIAQHLLCPIPGNAEAAYPERRFPPRAGMAPAILTCPVAAIGATGNVTDP</sequence>
<dbReference type="EMBL" id="CABDUW010002630">
    <property type="protein sequence ID" value="VTJ87557.1"/>
    <property type="molecule type" value="Genomic_DNA"/>
</dbReference>
<comment type="caution">
    <text evidence="1">The sequence shown here is derived from an EMBL/GenBank/DDBJ whole genome shotgun (WGS) entry which is preliminary data.</text>
</comment>
<evidence type="ECO:0000313" key="1">
    <source>
        <dbReference type="EMBL" id="VTJ87557.1"/>
    </source>
</evidence>
<accession>A0A5E4D0D9</accession>
<name>A0A5E4D0D9_MARMO</name>
<proteinExistence type="predicted"/>
<reference evidence="1" key="1">
    <citation type="submission" date="2019-04" db="EMBL/GenBank/DDBJ databases">
        <authorList>
            <person name="Alioto T."/>
            <person name="Alioto T."/>
        </authorList>
    </citation>
    <scope>NUCLEOTIDE SEQUENCE [LARGE SCALE GENOMIC DNA]</scope>
</reference>
<protein>
    <submittedName>
        <fullName evidence="1">Uncharacterized protein</fullName>
    </submittedName>
</protein>
<organism evidence="1 2">
    <name type="scientific">Marmota monax</name>
    <name type="common">Woodchuck</name>
    <dbReference type="NCBI Taxonomy" id="9995"/>
    <lineage>
        <taxon>Eukaryota</taxon>
        <taxon>Metazoa</taxon>
        <taxon>Chordata</taxon>
        <taxon>Craniata</taxon>
        <taxon>Vertebrata</taxon>
        <taxon>Euteleostomi</taxon>
        <taxon>Mammalia</taxon>
        <taxon>Eutheria</taxon>
        <taxon>Euarchontoglires</taxon>
        <taxon>Glires</taxon>
        <taxon>Rodentia</taxon>
        <taxon>Sciuromorpha</taxon>
        <taxon>Sciuridae</taxon>
        <taxon>Xerinae</taxon>
        <taxon>Marmotini</taxon>
        <taxon>Marmota</taxon>
    </lineage>
</organism>
<dbReference type="Proteomes" id="UP000335636">
    <property type="component" value="Unassembled WGS sequence"/>
</dbReference>
<evidence type="ECO:0000313" key="2">
    <source>
        <dbReference type="Proteomes" id="UP000335636"/>
    </source>
</evidence>
<keyword evidence="2" id="KW-1185">Reference proteome</keyword>
<gene>
    <name evidence="1" type="ORF">MONAX_5E031874</name>
</gene>
<feature type="non-terminal residue" evidence="1">
    <location>
        <position position="52"/>
    </location>
</feature>
<feature type="non-terminal residue" evidence="1">
    <location>
        <position position="1"/>
    </location>
</feature>
<dbReference type="AlphaFoldDB" id="A0A5E4D0D9"/>